<feature type="compositionally biased region" description="Polar residues" evidence="1">
    <location>
        <begin position="772"/>
        <end position="783"/>
    </location>
</feature>
<comment type="caution">
    <text evidence="2">The sequence shown here is derived from an EMBL/GenBank/DDBJ whole genome shotgun (WGS) entry which is preliminary data.</text>
</comment>
<reference evidence="2" key="1">
    <citation type="submission" date="2015-10" db="EMBL/GenBank/DDBJ databases">
        <title>The cercosporin biosynthetic gene cluster was horizontally transferred to several fungal lineages and shown to be expanded in Cercospora beticola based on microsynteny with recipient genomes.</title>
        <authorList>
            <person name="De Jonge R."/>
            <person name="Ebert M.K."/>
            <person name="Suttle J.C."/>
            <person name="Jurick Ii W.M."/>
            <person name="Secor G.A."/>
            <person name="Thomma B.P."/>
            <person name="Van De Peer Y."/>
            <person name="Bolton M.D."/>
        </authorList>
    </citation>
    <scope>NUCLEOTIDE SEQUENCE [LARGE SCALE GENOMIC DNA]</scope>
    <source>
        <strain evidence="2">09-40</strain>
    </source>
</reference>
<feature type="compositionally biased region" description="Low complexity" evidence="1">
    <location>
        <begin position="786"/>
        <end position="800"/>
    </location>
</feature>
<evidence type="ECO:0000256" key="1">
    <source>
        <dbReference type="SAM" id="MobiDB-lite"/>
    </source>
</evidence>
<protein>
    <submittedName>
        <fullName evidence="2">Uncharacterized protein</fullName>
    </submittedName>
</protein>
<feature type="compositionally biased region" description="Basic residues" evidence="1">
    <location>
        <begin position="952"/>
        <end position="971"/>
    </location>
</feature>
<feature type="compositionally biased region" description="Polar residues" evidence="1">
    <location>
        <begin position="833"/>
        <end position="864"/>
    </location>
</feature>
<feature type="region of interest" description="Disordered" evidence="1">
    <location>
        <begin position="771"/>
        <end position="802"/>
    </location>
</feature>
<dbReference type="OrthoDB" id="5428038at2759"/>
<feature type="region of interest" description="Disordered" evidence="1">
    <location>
        <begin position="823"/>
        <end position="864"/>
    </location>
</feature>
<accession>A0A2G5IB48</accession>
<feature type="region of interest" description="Disordered" evidence="1">
    <location>
        <begin position="952"/>
        <end position="987"/>
    </location>
</feature>
<name>A0A2G5IB48_CERBT</name>
<evidence type="ECO:0000313" key="2">
    <source>
        <dbReference type="EMBL" id="PIB02086.1"/>
    </source>
</evidence>
<proteinExistence type="predicted"/>
<organism evidence="2">
    <name type="scientific">Cercospora beticola</name>
    <name type="common">Sugarbeet leaf spot fungus</name>
    <dbReference type="NCBI Taxonomy" id="122368"/>
    <lineage>
        <taxon>Eukaryota</taxon>
        <taxon>Fungi</taxon>
        <taxon>Dikarya</taxon>
        <taxon>Ascomycota</taxon>
        <taxon>Pezizomycotina</taxon>
        <taxon>Dothideomycetes</taxon>
        <taxon>Dothideomycetidae</taxon>
        <taxon>Mycosphaerellales</taxon>
        <taxon>Mycosphaerellaceae</taxon>
        <taxon>Cercospora</taxon>
    </lineage>
</organism>
<sequence length="987" mass="110231">MPCRPSLRPAPIEQCLWLTDEVITEAWHRFLRVSSAHRTADRRYGSNVPGPLEAHRRLSKRRIGMSAAGAGVAAGGADFGALFGFGGYGGRQFDPARDLKWKPPGAEKAKKDEHWMFPKSVKRKEDIFGQFLAVEENVDAVDVSRVAFDELLKEAQSDIVEVKDLSRVMDFLQSTGDEPEANNILRLCEWMLDKEVSKEAKVAIAHLIADKVRLRTLRDEYLPDILTSLMSSAKRDSPSITRILDAMKHETLQNISGTVARSLCEKSDLYAGPSKNLMNWLYCLRRSSSFRCANIVDSWRNVHEVLAYYFPDPALLAGHLCIFNARAGNLCEMLLRHWIPRLPSQTSGNRTDFRGSKHYHFSHQEPDLDAIREEYLHFRSAKAKTRAGRARQWSAEIALLHALQSNGIAYASLAISMFTILMRDCGAPTLFYRFRELQRHPTLGVPTGLSAPLVRHFFRSKSKAGLAFALRVFKASPRLSLHDFPDLLLRCAAADKFSASTFWHILHRETHGDALAREQRAELIEVAALKIATSPAVAPRAAYRRVWEIYKYLRHRDMPITPVMAKAFVVAGIMRSLEEYQRPPTARVKYILHVVERIEGAQVAEKLDQAVWALWKGKVLSVFKERWRMMVAKAREGVQSAIGDTGKKHSVKYKQGLWIKPQNRARVMQTLRKKRVMATHGKWQDMRMSSLNTVAPTTPFTPLEGVDIDMPKVAEIQSPAPSYSKTSVVDSGPRTDVPLSACESKGAVPPTIAFSPLEAIEINMPEIADPISPSSACSKTSAKAYSPAPTAEPPATLESTGNGIKMLPAIPLQISKNALGYGASQPTKEYPESNYSTKSGPHDSPSTSPLQAVPTGSPSTTASPLPTIDLVALKREALQHGNVAHCPSTNKYFVLAAPLRSDSRSGEAEEDGELIELEIAAALVKKQYEAAKVEGRLPTEEEHFFKQNVRRATRLTKPEKGRRRNLRRWERRKQEREAVTAQEHTAA</sequence>
<gene>
    <name evidence="2" type="ORF">CB0940_02137</name>
</gene>
<dbReference type="Proteomes" id="UP000230605">
    <property type="component" value="Chromosome 1"/>
</dbReference>
<dbReference type="AlphaFoldDB" id="A0A2G5IB48"/>
<dbReference type="EMBL" id="LKMD01000100">
    <property type="protein sequence ID" value="PIB02086.1"/>
    <property type="molecule type" value="Genomic_DNA"/>
</dbReference>